<keyword evidence="3" id="KW-1185">Reference proteome</keyword>
<evidence type="ECO:0000313" key="3">
    <source>
        <dbReference type="Proteomes" id="UP000199074"/>
    </source>
</evidence>
<proteinExistence type="predicted"/>
<name>A0A1I7NAL5_9HYPH</name>
<dbReference type="RefSeq" id="WP_139232520.1">
    <property type="nucleotide sequence ID" value="NZ_FPCK01000001.1"/>
</dbReference>
<feature type="signal peptide" evidence="1">
    <location>
        <begin position="1"/>
        <end position="27"/>
    </location>
</feature>
<gene>
    <name evidence="2" type="ORF">SAMN05216456_1425</name>
</gene>
<evidence type="ECO:0000256" key="1">
    <source>
        <dbReference type="SAM" id="SignalP"/>
    </source>
</evidence>
<protein>
    <recommendedName>
        <fullName evidence="4">DUF2059 domain-containing protein</fullName>
    </recommendedName>
</protein>
<dbReference type="STRING" id="429728.SAMN05216456_1425"/>
<organism evidence="2 3">
    <name type="scientific">Devosia crocina</name>
    <dbReference type="NCBI Taxonomy" id="429728"/>
    <lineage>
        <taxon>Bacteria</taxon>
        <taxon>Pseudomonadati</taxon>
        <taxon>Pseudomonadota</taxon>
        <taxon>Alphaproteobacteria</taxon>
        <taxon>Hyphomicrobiales</taxon>
        <taxon>Devosiaceae</taxon>
        <taxon>Devosia</taxon>
    </lineage>
</organism>
<evidence type="ECO:0008006" key="4">
    <source>
        <dbReference type="Google" id="ProtNLM"/>
    </source>
</evidence>
<feature type="chain" id="PRO_5011476952" description="DUF2059 domain-containing protein" evidence="1">
    <location>
        <begin position="28"/>
        <end position="265"/>
    </location>
</feature>
<dbReference type="Proteomes" id="UP000199074">
    <property type="component" value="Unassembled WGS sequence"/>
</dbReference>
<sequence length="265" mass="28426">MIALKCPHLCAATALAGLMMTALPVVAMESTTADLADKLRGVDSLTAMARELKVLVDPQYGFSSDSVHQWATAVDAAFEAEQLETDFLANLDEHLSDEARQSALDFFETPIGQQSRAVLASAHPLDQGNVIASGRSLIENASTEERALLVDLFEAFSGPAVAHNTVDVYHRAMLIAAEPALGMDGARQWAASAEEVRSGYVENSFAVTAAIYSALDDEQMSELVEAITTPEMLTFHEQSTTALRETLDAALDRLETVYAEGATDS</sequence>
<accession>A0A1I7NAL5</accession>
<keyword evidence="1" id="KW-0732">Signal</keyword>
<dbReference type="OrthoDB" id="8449016at2"/>
<dbReference type="AlphaFoldDB" id="A0A1I7NAL5"/>
<evidence type="ECO:0000313" key="2">
    <source>
        <dbReference type="EMBL" id="SFV31688.1"/>
    </source>
</evidence>
<reference evidence="2 3" key="1">
    <citation type="submission" date="2016-10" db="EMBL/GenBank/DDBJ databases">
        <authorList>
            <person name="de Groot N.N."/>
        </authorList>
    </citation>
    <scope>NUCLEOTIDE SEQUENCE [LARGE SCALE GENOMIC DNA]</scope>
    <source>
        <strain evidence="2 3">IPL20</strain>
    </source>
</reference>
<dbReference type="EMBL" id="FPCK01000001">
    <property type="protein sequence ID" value="SFV31688.1"/>
    <property type="molecule type" value="Genomic_DNA"/>
</dbReference>